<dbReference type="NCBIfam" id="NF041886">
    <property type="entry name" value="Rmf_CrpP_fam"/>
    <property type="match status" value="1"/>
</dbReference>
<reference evidence="2" key="1">
    <citation type="journal article" date="2019" name="Int. J. Syst. Evol. Microbiol.">
        <title>The Global Catalogue of Microorganisms (GCM) 10K type strain sequencing project: providing services to taxonomists for standard genome sequencing and annotation.</title>
        <authorList>
            <consortium name="The Broad Institute Genomics Platform"/>
            <consortium name="The Broad Institute Genome Sequencing Center for Infectious Disease"/>
            <person name="Wu L."/>
            <person name="Ma J."/>
        </authorList>
    </citation>
    <scope>NUCLEOTIDE SEQUENCE [LARGE SCALE GENOMIC DNA]</scope>
    <source>
        <strain evidence="2">WLHS5</strain>
    </source>
</reference>
<accession>A0ABW2LTA9</accession>
<keyword evidence="2" id="KW-1185">Reference proteome</keyword>
<organism evidence="1 2">
    <name type="scientific">Saccharopolyspora griseoalba</name>
    <dbReference type="NCBI Taxonomy" id="1431848"/>
    <lineage>
        <taxon>Bacteria</taxon>
        <taxon>Bacillati</taxon>
        <taxon>Actinomycetota</taxon>
        <taxon>Actinomycetes</taxon>
        <taxon>Pseudonocardiales</taxon>
        <taxon>Pseudonocardiaceae</taxon>
        <taxon>Saccharopolyspora</taxon>
    </lineage>
</organism>
<dbReference type="Proteomes" id="UP001596504">
    <property type="component" value="Unassembled WGS sequence"/>
</dbReference>
<evidence type="ECO:0000313" key="1">
    <source>
        <dbReference type="EMBL" id="MFC7344918.1"/>
    </source>
</evidence>
<gene>
    <name evidence="1" type="ORF">ACFQRI_26200</name>
</gene>
<dbReference type="EMBL" id="JBHTCJ010000021">
    <property type="protein sequence ID" value="MFC7344918.1"/>
    <property type="molecule type" value="Genomic_DNA"/>
</dbReference>
<name>A0ABW2LTA9_9PSEU</name>
<evidence type="ECO:0000313" key="2">
    <source>
        <dbReference type="Proteomes" id="UP001596504"/>
    </source>
</evidence>
<comment type="caution">
    <text evidence="1">The sequence shown here is derived from an EMBL/GenBank/DDBJ whole genome shotgun (WGS) entry which is preliminary data.</text>
</comment>
<sequence length="108" mass="12046">MRQDEIIEILNVKQILTTQHEGENAALDDAGRRACPYPPASINDDPTNQALREMWLAGYRMGETRRRAAVDRELGIADPDETADEFADIPVSQTARGMTCDATADRDR</sequence>
<protein>
    <submittedName>
        <fullName evidence="1">Rmf/CrpP family protein</fullName>
    </submittedName>
</protein>
<dbReference type="RefSeq" id="WP_380673178.1">
    <property type="nucleotide sequence ID" value="NZ_JBHTCJ010000021.1"/>
</dbReference>
<proteinExistence type="predicted"/>